<keyword evidence="2" id="KW-1185">Reference proteome</keyword>
<name>A0ABU7PHG3_9ACTN</name>
<dbReference type="Proteomes" id="UP001344658">
    <property type="component" value="Unassembled WGS sequence"/>
</dbReference>
<organism evidence="1 2">
    <name type="scientific">Actinacidiphila polyblastidii</name>
    <dbReference type="NCBI Taxonomy" id="3110430"/>
    <lineage>
        <taxon>Bacteria</taxon>
        <taxon>Bacillati</taxon>
        <taxon>Actinomycetota</taxon>
        <taxon>Actinomycetes</taxon>
        <taxon>Kitasatosporales</taxon>
        <taxon>Streptomycetaceae</taxon>
        <taxon>Actinacidiphila</taxon>
    </lineage>
</organism>
<comment type="caution">
    <text evidence="1">The sequence shown here is derived from an EMBL/GenBank/DDBJ whole genome shotgun (WGS) entry which is preliminary data.</text>
</comment>
<dbReference type="EMBL" id="JAZEWV010000027">
    <property type="protein sequence ID" value="MEE4545264.1"/>
    <property type="molecule type" value="Genomic_DNA"/>
</dbReference>
<reference evidence="1 2" key="1">
    <citation type="submission" date="2023-12" db="EMBL/GenBank/DDBJ databases">
        <title>Streptomyces sp. V4-01.</title>
        <authorList>
            <person name="Somphong A."/>
            <person name="Phongsopitanun W."/>
        </authorList>
    </citation>
    <scope>NUCLEOTIDE SEQUENCE [LARGE SCALE GENOMIC DNA]</scope>
    <source>
        <strain evidence="1 2">V4-01</strain>
    </source>
</reference>
<evidence type="ECO:0000313" key="1">
    <source>
        <dbReference type="EMBL" id="MEE4545264.1"/>
    </source>
</evidence>
<proteinExistence type="predicted"/>
<gene>
    <name evidence="1" type="ORF">V2S66_25255</name>
</gene>
<accession>A0ABU7PHG3</accession>
<dbReference type="RefSeq" id="WP_330798724.1">
    <property type="nucleotide sequence ID" value="NZ_JAZEWV010000027.1"/>
</dbReference>
<protein>
    <submittedName>
        <fullName evidence="1">Uncharacterized protein</fullName>
    </submittedName>
</protein>
<evidence type="ECO:0000313" key="2">
    <source>
        <dbReference type="Proteomes" id="UP001344658"/>
    </source>
</evidence>
<sequence>MSAPLSPEQLAEIRARMDAAAPGPWETDTYAEYDSSTSIGVANASDLWIVPLQQLDPADAAFIAAARTDVPALLAEVDRLRSAARSAADIFRSVAGRAQARQWPNPSMLRQAAADLDRISGGEPR</sequence>